<dbReference type="OrthoDB" id="185373at2759"/>
<dbReference type="PROSITE" id="PS51375">
    <property type="entry name" value="PPR"/>
    <property type="match status" value="13"/>
</dbReference>
<dbReference type="GeneID" id="116196406"/>
<dbReference type="PANTHER" id="PTHR47939:SF13">
    <property type="entry name" value="OS03G0201400 PROTEIN"/>
    <property type="match status" value="1"/>
</dbReference>
<dbReference type="Pfam" id="PF13041">
    <property type="entry name" value="PPR_2"/>
    <property type="match status" value="6"/>
</dbReference>
<dbReference type="InterPro" id="IPR011990">
    <property type="entry name" value="TPR-like_helical_dom_sf"/>
</dbReference>
<keyword evidence="4" id="KW-1185">Reference proteome</keyword>
<name>A0A2I0LBV4_PUNGR</name>
<dbReference type="Proteomes" id="UP000233551">
    <property type="component" value="Unassembled WGS sequence"/>
</dbReference>
<dbReference type="EMBL" id="PGOL01000060">
    <property type="protein sequence ID" value="PKI78164.1"/>
    <property type="molecule type" value="Genomic_DNA"/>
</dbReference>
<dbReference type="Gene3D" id="1.25.40.10">
    <property type="entry name" value="Tetratricopeptide repeat domain"/>
    <property type="match status" value="6"/>
</dbReference>
<reference evidence="3 4" key="1">
    <citation type="submission" date="2017-11" db="EMBL/GenBank/DDBJ databases">
        <title>De-novo sequencing of pomegranate (Punica granatum L.) genome.</title>
        <authorList>
            <person name="Akparov Z."/>
            <person name="Amiraslanov A."/>
            <person name="Hajiyeva S."/>
            <person name="Abbasov M."/>
            <person name="Kaur K."/>
            <person name="Hamwieh A."/>
            <person name="Solovyev V."/>
            <person name="Salamov A."/>
            <person name="Braich B."/>
            <person name="Kosarev P."/>
            <person name="Mahmoud A."/>
            <person name="Hajiyev E."/>
            <person name="Babayeva S."/>
            <person name="Izzatullayeva V."/>
            <person name="Mammadov A."/>
            <person name="Mammadov A."/>
            <person name="Sharifova S."/>
            <person name="Ojaghi J."/>
            <person name="Eynullazada K."/>
            <person name="Bayramov B."/>
            <person name="Abdulazimova A."/>
            <person name="Shahmuradov I."/>
        </authorList>
    </citation>
    <scope>NUCLEOTIDE SEQUENCE [LARGE SCALE GENOMIC DNA]</scope>
    <source>
        <strain evidence="4">cv. AG2017</strain>
        <tissue evidence="3">Leaf</tissue>
    </source>
</reference>
<dbReference type="InterPro" id="IPR050667">
    <property type="entry name" value="PPR-containing_protein"/>
</dbReference>
<proteinExistence type="inferred from homology"/>
<comment type="similarity">
    <text evidence="1">Belongs to the PPR family. P subfamily.</text>
</comment>
<dbReference type="Pfam" id="PF01535">
    <property type="entry name" value="PPR"/>
    <property type="match status" value="2"/>
</dbReference>
<dbReference type="InterPro" id="IPR002885">
    <property type="entry name" value="PPR_rpt"/>
</dbReference>
<dbReference type="Pfam" id="PF12854">
    <property type="entry name" value="PPR_1"/>
    <property type="match status" value="2"/>
</dbReference>
<comment type="caution">
    <text evidence="3">The sequence shown here is derived from an EMBL/GenBank/DDBJ whole genome shotgun (WGS) entry which is preliminary data.</text>
</comment>
<sequence length="913" mass="103389">MWLLSSLRTGKLLSAPALLKSKPLSARAAFFSPGSAALLSEPCPHRSSSDEDDEQQQQHFYRFQPQRQELDSVKISCMLRRFRRDPDAALSFFHQLTQRGFSHDICTYSALVAILSCSSGLRRKLDCVLWQLISSESKGFDVFDLLEYLSHEVRDEVVVRVFDAVVKVYVTKGMFDEAIDALFQTNRRGFIPHVFTCNFLMNRLIEHGMPQVSVSLYKQLKMLGVHPNDYMYAIVIKAHCKMGDLEEADNAFHNMAEAGVSPNTFAYTTYIEGLCGNRKSDLAYQKLQAWKGAKVPLNVYAYAAVIQGLCDEEKLERAKQVLDEMVEQGMVPDALCYGSLIRGHCKSLKSSNLLQAMDLHEDMMSKGIKTNCVIVSYILHCLCEMGMFLEAVEQFIKFEQSGIFVDEVTYNIILNALCKLEKVEEATKLLEEMKRKKMILDRVHYTTLINGYCLQGNMLDALDVLEEMKTTGLEPDMVTYNVLASGFSRAGLVSEVLNLLVDMEDQGLKPNTVTHNMIIEGLCIGGKVKEAEAFFEKLEDKSVQNRIAMVSGYCTANYMTEAFDLFLELAKEGILVKKNCCFKLLRNLCIGDYADRALFVLETMSAFNMEPTKALYTDLIAGLCRAGHLRKARSLFDATAKRGLIPDVIMFTSMIRGYLSENYFRQAFDLFISMKIKGIEPDVRAYTVLLDGYFKAELTRARSFTKKEDIDAGICDIFTRFLVEMKNEGTEPDVFYYNVMIDILCKLGKLEEAKDLLSDMMEMELQPNAVTYTVLLDGYSKAELTRARSSTSRRKREAIDAKIHDIFRGVLVEMTNKGIEPDVFYYTVMIDILCKLGKLEEAGNLLSDMKEMGVQPNAVTYTALILGCCHFKKVERAMQIAKEMDLKGIDLDDWVKSILECSKVKPEICKSQK</sequence>
<organism evidence="3 4">
    <name type="scientific">Punica granatum</name>
    <name type="common">Pomegranate</name>
    <dbReference type="NCBI Taxonomy" id="22663"/>
    <lineage>
        <taxon>Eukaryota</taxon>
        <taxon>Viridiplantae</taxon>
        <taxon>Streptophyta</taxon>
        <taxon>Embryophyta</taxon>
        <taxon>Tracheophyta</taxon>
        <taxon>Spermatophyta</taxon>
        <taxon>Magnoliopsida</taxon>
        <taxon>eudicotyledons</taxon>
        <taxon>Gunneridae</taxon>
        <taxon>Pentapetalae</taxon>
        <taxon>rosids</taxon>
        <taxon>malvids</taxon>
        <taxon>Myrtales</taxon>
        <taxon>Lythraceae</taxon>
        <taxon>Punica</taxon>
    </lineage>
</organism>
<dbReference type="AlphaFoldDB" id="A0A2I0LBV4"/>
<dbReference type="NCBIfam" id="TIGR00756">
    <property type="entry name" value="PPR"/>
    <property type="match status" value="11"/>
</dbReference>
<gene>
    <name evidence="3" type="ORF">CRG98_001492</name>
</gene>
<dbReference type="PANTHER" id="PTHR47939">
    <property type="entry name" value="MEMBRANE-ASSOCIATED SALT-INDUCIBLE PROTEIN-LIKE"/>
    <property type="match status" value="1"/>
</dbReference>
<evidence type="ECO:0000256" key="1">
    <source>
        <dbReference type="ARBA" id="ARBA00007626"/>
    </source>
</evidence>
<evidence type="ECO:0000313" key="3">
    <source>
        <dbReference type="EMBL" id="PKI78164.1"/>
    </source>
</evidence>
<keyword evidence="2" id="KW-0677">Repeat</keyword>
<protein>
    <submittedName>
        <fullName evidence="3">Uncharacterized protein</fullName>
    </submittedName>
</protein>
<evidence type="ECO:0000313" key="4">
    <source>
        <dbReference type="Proteomes" id="UP000233551"/>
    </source>
</evidence>
<dbReference type="STRING" id="22663.A0A2I0LBV4"/>
<accession>A0A2I0LBV4</accession>
<evidence type="ECO:0000256" key="2">
    <source>
        <dbReference type="ARBA" id="ARBA00022737"/>
    </source>
</evidence>